<dbReference type="KEGG" id="bmur:ABE28_018430"/>
<dbReference type="InterPro" id="IPR005320">
    <property type="entry name" value="Peptidase_S51"/>
</dbReference>
<accession>A0A1B3XT10</accession>
<dbReference type="PANTHER" id="PTHR20842:SF0">
    <property type="entry name" value="ALPHA-ASPARTYL DIPEPTIDASE"/>
    <property type="match status" value="1"/>
</dbReference>
<dbReference type="AlphaFoldDB" id="A0A1B3XT10"/>
<dbReference type="STRING" id="264697.ABE28_018430"/>
<dbReference type="RefSeq" id="WP_064465649.1">
    <property type="nucleotide sequence ID" value="NZ_CP017080.1"/>
</dbReference>
<organism evidence="5 6">
    <name type="scientific">Peribacillus muralis</name>
    <dbReference type="NCBI Taxonomy" id="264697"/>
    <lineage>
        <taxon>Bacteria</taxon>
        <taxon>Bacillati</taxon>
        <taxon>Bacillota</taxon>
        <taxon>Bacilli</taxon>
        <taxon>Bacillales</taxon>
        <taxon>Bacillaceae</taxon>
        <taxon>Peribacillus</taxon>
    </lineage>
</organism>
<dbReference type="Gene3D" id="3.40.50.880">
    <property type="match status" value="1"/>
</dbReference>
<dbReference type="EMBL" id="CP017080">
    <property type="protein sequence ID" value="AOH56347.1"/>
    <property type="molecule type" value="Genomic_DNA"/>
</dbReference>
<evidence type="ECO:0000313" key="5">
    <source>
        <dbReference type="EMBL" id="AOH56347.1"/>
    </source>
</evidence>
<dbReference type="SUPFAM" id="SSF52317">
    <property type="entry name" value="Class I glutamine amidotransferase-like"/>
    <property type="match status" value="1"/>
</dbReference>
<evidence type="ECO:0008006" key="7">
    <source>
        <dbReference type="Google" id="ProtNLM"/>
    </source>
</evidence>
<keyword evidence="4" id="KW-0720">Serine protease</keyword>
<gene>
    <name evidence="5" type="ORF">ABE28_018430</name>
</gene>
<sequence>MNICFIGGGNHANSELDEVYQELANILKRDAKILIIPFATDHSRYEGWLATIKQAFSIMEHARVNVLNENLSEKEMKQAINEHDALYFIGGRPERLITVMEEKGLTPILRSFKGLIIGYSAGSLAFCTDCIMTKDKDYPETIVVDGLAFVPFSVEVHYEDKIDGELLPLSAGREVYAIPNGSALFTKNGELYKVVHDIYFFQNMDKGKVHALIQSTISSLHASDETIG</sequence>
<reference evidence="5 6" key="1">
    <citation type="submission" date="2016-08" db="EMBL/GenBank/DDBJ databases">
        <title>Complete genome sequence of Bacillus muralis G25-68, a strain with toxicity to nematodes.</title>
        <authorList>
            <person name="Zheng Z."/>
        </authorList>
    </citation>
    <scope>NUCLEOTIDE SEQUENCE [LARGE SCALE GENOMIC DNA]</scope>
    <source>
        <strain evidence="5 6">G25-68</strain>
    </source>
</reference>
<comment type="similarity">
    <text evidence="1">Belongs to the peptidase S51 family.</text>
</comment>
<dbReference type="PANTHER" id="PTHR20842">
    <property type="entry name" value="PROTEASE S51 ALPHA-ASPARTYL DIPEPTIDASE"/>
    <property type="match status" value="1"/>
</dbReference>
<proteinExistence type="inferred from homology"/>
<protein>
    <recommendedName>
        <fullName evidence="7">Peptidase E</fullName>
    </recommendedName>
</protein>
<dbReference type="OrthoDB" id="384634at2"/>
<evidence type="ECO:0000256" key="3">
    <source>
        <dbReference type="ARBA" id="ARBA00022801"/>
    </source>
</evidence>
<dbReference type="Proteomes" id="UP000077926">
    <property type="component" value="Chromosome"/>
</dbReference>
<evidence type="ECO:0000256" key="4">
    <source>
        <dbReference type="ARBA" id="ARBA00022825"/>
    </source>
</evidence>
<evidence type="ECO:0000313" key="6">
    <source>
        <dbReference type="Proteomes" id="UP000077926"/>
    </source>
</evidence>
<keyword evidence="3" id="KW-0378">Hydrolase</keyword>
<dbReference type="GO" id="GO:0008236">
    <property type="term" value="F:serine-type peptidase activity"/>
    <property type="evidence" value="ECO:0007669"/>
    <property type="project" value="UniProtKB-KW"/>
</dbReference>
<name>A0A1B3XT10_9BACI</name>
<evidence type="ECO:0000256" key="1">
    <source>
        <dbReference type="ARBA" id="ARBA00006534"/>
    </source>
</evidence>
<keyword evidence="2" id="KW-0645">Protease</keyword>
<dbReference type="GO" id="GO:0006508">
    <property type="term" value="P:proteolysis"/>
    <property type="evidence" value="ECO:0007669"/>
    <property type="project" value="UniProtKB-KW"/>
</dbReference>
<evidence type="ECO:0000256" key="2">
    <source>
        <dbReference type="ARBA" id="ARBA00022670"/>
    </source>
</evidence>
<dbReference type="InterPro" id="IPR029062">
    <property type="entry name" value="Class_I_gatase-like"/>
</dbReference>
<keyword evidence="6" id="KW-1185">Reference proteome</keyword>
<dbReference type="Pfam" id="PF03575">
    <property type="entry name" value="Peptidase_S51"/>
    <property type="match status" value="1"/>
</dbReference>